<comment type="caution">
    <text evidence="2">The sequence shown here is derived from an EMBL/GenBank/DDBJ whole genome shotgun (WGS) entry which is preliminary data.</text>
</comment>
<dbReference type="EMBL" id="JAGTPG010000002">
    <property type="protein sequence ID" value="MBR8642354.1"/>
    <property type="molecule type" value="Genomic_DNA"/>
</dbReference>
<accession>A0A941FEA3</accession>
<gene>
    <name evidence="2" type="ORF">KEF29_31115</name>
</gene>
<dbReference type="SUPFAM" id="SSF53597">
    <property type="entry name" value="Dihydrofolate reductase-like"/>
    <property type="match status" value="1"/>
</dbReference>
<dbReference type="Proteomes" id="UP000682308">
    <property type="component" value="Unassembled WGS sequence"/>
</dbReference>
<name>A0A941FEA3_9ACTN</name>
<dbReference type="PANTHER" id="PTHR38011">
    <property type="entry name" value="DIHYDROFOLATE REDUCTASE FAMILY PROTEIN (AFU_ORTHOLOGUE AFUA_8G06820)"/>
    <property type="match status" value="1"/>
</dbReference>
<dbReference type="Gene3D" id="3.40.430.10">
    <property type="entry name" value="Dihydrofolate Reductase, subunit A"/>
    <property type="match status" value="1"/>
</dbReference>
<dbReference type="AlphaFoldDB" id="A0A941FEA3"/>
<evidence type="ECO:0000313" key="3">
    <source>
        <dbReference type="Proteomes" id="UP000682308"/>
    </source>
</evidence>
<organism evidence="2 3">
    <name type="scientific">Streptomyces tuirus</name>
    <dbReference type="NCBI Taxonomy" id="68278"/>
    <lineage>
        <taxon>Bacteria</taxon>
        <taxon>Bacillati</taxon>
        <taxon>Actinomycetota</taxon>
        <taxon>Actinomycetes</taxon>
        <taxon>Kitasatosporales</taxon>
        <taxon>Streptomycetaceae</taxon>
        <taxon>Streptomyces</taxon>
    </lineage>
</organism>
<dbReference type="PANTHER" id="PTHR38011:SF2">
    <property type="entry name" value="BIFUNCTIONAL DEAMINASE-REDUCTASE DOMAIN PROTEIN"/>
    <property type="match status" value="1"/>
</dbReference>
<sequence>MKLVVQEFLSLDGVSQGPGAPDEDTSDGFERGGWFVPYLDEEFERLAGSWLGEADGLLFGRRTYQNFARDWPAMTDHPLAGIMNGLPKYVASQSLTTADWNPSTILSGDVPTRVAELKRQPGRELQIHGSARLAQSLLAAGLVDTLRLVIAPVVVGQGRRLFPDGGAPAGLRLVEHRTTPGGLSVHVFESTGVPEFGTYRDKAGAQGLSDRP</sequence>
<proteinExistence type="predicted"/>
<dbReference type="GO" id="GO:0008703">
    <property type="term" value="F:5-amino-6-(5-phosphoribosylamino)uracil reductase activity"/>
    <property type="evidence" value="ECO:0007669"/>
    <property type="project" value="InterPro"/>
</dbReference>
<dbReference type="InterPro" id="IPR024072">
    <property type="entry name" value="DHFR-like_dom_sf"/>
</dbReference>
<protein>
    <submittedName>
        <fullName evidence="2">Dihydrofolate reductase family protein</fullName>
    </submittedName>
</protein>
<reference evidence="2 3" key="1">
    <citation type="submission" date="2021-04" db="EMBL/GenBank/DDBJ databases">
        <title>Characterization of the biosynthetic gene cluster of new lipopeptides with antitumor activity in the genome of the marine Streptomyces PHM034.</title>
        <authorList>
            <person name="Ceniceros A."/>
            <person name="Canedo L."/>
            <person name="Mendez C."/>
            <person name="Olano C."/>
            <person name="Schleissner C."/>
            <person name="Cuevas C."/>
            <person name="De La Calle F."/>
            <person name="Salas J.A."/>
        </authorList>
    </citation>
    <scope>NUCLEOTIDE SEQUENCE [LARGE SCALE GENOMIC DNA]</scope>
    <source>
        <strain evidence="2 3">PHM034</strain>
    </source>
</reference>
<dbReference type="Pfam" id="PF01872">
    <property type="entry name" value="RibD_C"/>
    <property type="match status" value="1"/>
</dbReference>
<evidence type="ECO:0000313" key="2">
    <source>
        <dbReference type="EMBL" id="MBR8642354.1"/>
    </source>
</evidence>
<dbReference type="InterPro" id="IPR002734">
    <property type="entry name" value="RibDG_C"/>
</dbReference>
<feature type="domain" description="Bacterial bifunctional deaminase-reductase C-terminal" evidence="1">
    <location>
        <begin position="2"/>
        <end position="183"/>
    </location>
</feature>
<keyword evidence="3" id="KW-1185">Reference proteome</keyword>
<dbReference type="InterPro" id="IPR050765">
    <property type="entry name" value="Riboflavin_Biosynth_HTPR"/>
</dbReference>
<evidence type="ECO:0000259" key="1">
    <source>
        <dbReference type="Pfam" id="PF01872"/>
    </source>
</evidence>
<dbReference type="GO" id="GO:0009231">
    <property type="term" value="P:riboflavin biosynthetic process"/>
    <property type="evidence" value="ECO:0007669"/>
    <property type="project" value="InterPro"/>
</dbReference>